<dbReference type="SUPFAM" id="SSF117143">
    <property type="entry name" value="Flagellar hook protein flgE"/>
    <property type="match status" value="1"/>
</dbReference>
<dbReference type="STRING" id="269796.Rru_A2532"/>
<comment type="similarity">
    <text evidence="2 5">Belongs to the flagella basal body rod proteins family.</text>
</comment>
<dbReference type="InterPro" id="IPR053967">
    <property type="entry name" value="LlgE_F_G-like_D1"/>
</dbReference>
<dbReference type="Pfam" id="PF06429">
    <property type="entry name" value="Flg_bbr_C"/>
    <property type="match status" value="1"/>
</dbReference>
<dbReference type="PhylomeDB" id="Q2RRB3"/>
<evidence type="ECO:0000256" key="5">
    <source>
        <dbReference type="RuleBase" id="RU362116"/>
    </source>
</evidence>
<dbReference type="PATRIC" id="fig|269796.9.peg.2639"/>
<dbReference type="HOGENOM" id="CLU_013687_2_3_5"/>
<dbReference type="InterPro" id="IPR011491">
    <property type="entry name" value="FlgE_D2"/>
</dbReference>
<dbReference type="eggNOG" id="COG1749">
    <property type="taxonomic scope" value="Bacteria"/>
</dbReference>
<dbReference type="Pfam" id="PF00460">
    <property type="entry name" value="Flg_bb_rod"/>
    <property type="match status" value="1"/>
</dbReference>
<dbReference type="InterPro" id="IPR001444">
    <property type="entry name" value="Flag_bb_rod_N"/>
</dbReference>
<dbReference type="KEGG" id="rru:Rru_A2532"/>
<dbReference type="GO" id="GO:0009425">
    <property type="term" value="C:bacterial-type flagellum basal body"/>
    <property type="evidence" value="ECO:0007669"/>
    <property type="project" value="UniProtKB-SubCell"/>
</dbReference>
<dbReference type="GO" id="GO:0071978">
    <property type="term" value="P:bacterial-type flagellum-dependent swarming motility"/>
    <property type="evidence" value="ECO:0007669"/>
    <property type="project" value="TreeGrafter"/>
</dbReference>
<evidence type="ECO:0000259" key="7">
    <source>
        <dbReference type="Pfam" id="PF06429"/>
    </source>
</evidence>
<dbReference type="InterPro" id="IPR037058">
    <property type="entry name" value="Falgellar_hook_FlgE_sf"/>
</dbReference>
<dbReference type="InterPro" id="IPR020013">
    <property type="entry name" value="Flagellar_FlgE/F/G"/>
</dbReference>
<feature type="domain" description="Flagellar basal body rod protein N-terminal" evidence="6">
    <location>
        <begin position="20"/>
        <end position="50"/>
    </location>
</feature>
<accession>Q2RRB3</accession>
<dbReference type="DNASU" id="3835966"/>
<feature type="domain" description="Flagellar hook protein FlgE D2" evidence="8">
    <location>
        <begin position="202"/>
        <end position="330"/>
    </location>
</feature>
<dbReference type="InterPro" id="IPR019776">
    <property type="entry name" value="Flagellar_basal_body_rod_CS"/>
</dbReference>
<evidence type="ECO:0000256" key="4">
    <source>
        <dbReference type="ARBA" id="ARBA00023143"/>
    </source>
</evidence>
<evidence type="ECO:0000256" key="2">
    <source>
        <dbReference type="ARBA" id="ARBA00009677"/>
    </source>
</evidence>
<protein>
    <recommendedName>
        <fullName evidence="3 5">Flagellar hook protein FlgE</fullName>
    </recommendedName>
</protein>
<proteinExistence type="inferred from homology"/>
<evidence type="ECO:0000256" key="1">
    <source>
        <dbReference type="ARBA" id="ARBA00004117"/>
    </source>
</evidence>
<dbReference type="NCBIfam" id="NF004242">
    <property type="entry name" value="PRK05682.2-1"/>
    <property type="match status" value="1"/>
</dbReference>
<dbReference type="PANTHER" id="PTHR30435">
    <property type="entry name" value="FLAGELLAR PROTEIN"/>
    <property type="match status" value="1"/>
</dbReference>
<comment type="function">
    <text evidence="5">A flexible structure which links the flagellar filament to the drive apparatus in the basal body.</text>
</comment>
<dbReference type="Pfam" id="PF07559">
    <property type="entry name" value="FlgE_D2"/>
    <property type="match status" value="1"/>
</dbReference>
<evidence type="ECO:0000259" key="8">
    <source>
        <dbReference type="Pfam" id="PF07559"/>
    </source>
</evidence>
<gene>
    <name evidence="10" type="ordered locus">Rru_A2532</name>
</gene>
<name>Q2RRB3_RHORT</name>
<organism evidence="10 11">
    <name type="scientific">Rhodospirillum rubrum (strain ATCC 11170 / ATH 1.1.1 / DSM 467 / LMG 4362 / NCIMB 8255 / S1)</name>
    <dbReference type="NCBI Taxonomy" id="269796"/>
    <lineage>
        <taxon>Bacteria</taxon>
        <taxon>Pseudomonadati</taxon>
        <taxon>Pseudomonadota</taxon>
        <taxon>Alphaproteobacteria</taxon>
        <taxon>Rhodospirillales</taxon>
        <taxon>Rhodospirillaceae</taxon>
        <taxon>Rhodospirillum</taxon>
    </lineage>
</organism>
<dbReference type="Pfam" id="PF22692">
    <property type="entry name" value="LlgE_F_G_D1"/>
    <property type="match status" value="1"/>
</dbReference>
<keyword evidence="11" id="KW-1185">Reference proteome</keyword>
<dbReference type="GO" id="GO:0009424">
    <property type="term" value="C:bacterial-type flagellum hook"/>
    <property type="evidence" value="ECO:0007669"/>
    <property type="project" value="TreeGrafter"/>
</dbReference>
<feature type="domain" description="Flagellar basal-body/hook protein C-terminal" evidence="7">
    <location>
        <begin position="426"/>
        <end position="469"/>
    </location>
</feature>
<reference evidence="10 11" key="1">
    <citation type="journal article" date="2011" name="Stand. Genomic Sci.">
        <title>Complete genome sequence of Rhodospirillum rubrum type strain (S1).</title>
        <authorList>
            <person name="Munk A.C."/>
            <person name="Copeland A."/>
            <person name="Lucas S."/>
            <person name="Lapidus A."/>
            <person name="Del Rio T.G."/>
            <person name="Barry K."/>
            <person name="Detter J.C."/>
            <person name="Hammon N."/>
            <person name="Israni S."/>
            <person name="Pitluck S."/>
            <person name="Brettin T."/>
            <person name="Bruce D."/>
            <person name="Han C."/>
            <person name="Tapia R."/>
            <person name="Gilna P."/>
            <person name="Schmutz J."/>
            <person name="Larimer F."/>
            <person name="Land M."/>
            <person name="Kyrpides N.C."/>
            <person name="Mavromatis K."/>
            <person name="Richardson P."/>
            <person name="Rohde M."/>
            <person name="Goker M."/>
            <person name="Klenk H.P."/>
            <person name="Zhang Y."/>
            <person name="Roberts G.P."/>
            <person name="Reslewic S."/>
            <person name="Schwartz D.C."/>
        </authorList>
    </citation>
    <scope>NUCLEOTIDE SEQUENCE [LARGE SCALE GENOMIC DNA]</scope>
    <source>
        <strain evidence="11">ATCC 11170 / ATH 1.1.1 / DSM 467 / LMG 4362 / NCIMB 8255 / S1</strain>
    </source>
</reference>
<dbReference type="Gene3D" id="2.60.98.20">
    <property type="entry name" value="Flagellar hook protein FlgE"/>
    <property type="match status" value="1"/>
</dbReference>
<evidence type="ECO:0000256" key="3">
    <source>
        <dbReference type="ARBA" id="ARBA00019015"/>
    </source>
</evidence>
<dbReference type="RefSeq" id="WP_014626400.1">
    <property type="nucleotide sequence ID" value="NC_007643.1"/>
</dbReference>
<evidence type="ECO:0000259" key="6">
    <source>
        <dbReference type="Pfam" id="PF00460"/>
    </source>
</evidence>
<sequence length="472" mass="48109">MSSLSSSLNVTTMSSLSSSLNVAVSAMNAQSSSVSAISNNLANSSTIGYKTSNASFYSLVTGTGSTSNFTGAGVVASATQNVINQGVIVGTQNVTDLAVDGKGMFIVTDRSGSNELYYTRAGDFYPNADGDLVNSNNYYLQGYPTDRNGVPLTNTGNSGASLETINLAGATGAAKATSEMSIQAVLPAQATAGDSTAVPPVAAYTSSSDVEIYDSLGVAHTMTVKWTKMSDTKWTMTLYDPKLSSDMTGDATGAISSTTTGVTDVPANAGPPATSHGIAVDVEFTDQGLLKTPSVLALKITPDASNGTGAAISEIALNLGTAGKANGLSTYSNEDSDGKPAVDLKKVVQDGVTYGTYYSNTISKAGLVYANFTNGISYPIYQVPLAMFSNVNGLEAVSGTAYSATVKSGTPTYVTAGTGGSGGVSSGSVESSTVDTAAEFSKLIVSQQAYSAATQIISSNQEMFQNLISAKR</sequence>
<dbReference type="InterPro" id="IPR010930">
    <property type="entry name" value="Flg_bb/hook_C_dom"/>
</dbReference>
<dbReference type="InterPro" id="IPR037925">
    <property type="entry name" value="FlgE/F/G-like"/>
</dbReference>
<dbReference type="PANTHER" id="PTHR30435:SF1">
    <property type="entry name" value="FLAGELLAR HOOK PROTEIN FLGE"/>
    <property type="match status" value="1"/>
</dbReference>
<evidence type="ECO:0000313" key="11">
    <source>
        <dbReference type="Proteomes" id="UP000001929"/>
    </source>
</evidence>
<comment type="subcellular location">
    <subcellularLocation>
        <location evidence="1 5">Bacterial flagellum basal body</location>
    </subcellularLocation>
</comment>
<dbReference type="EMBL" id="CP000230">
    <property type="protein sequence ID" value="ABC23332.1"/>
    <property type="molecule type" value="Genomic_DNA"/>
</dbReference>
<feature type="domain" description="Flagellar hook protein FlgE/F/G-like D1" evidence="9">
    <location>
        <begin position="98"/>
        <end position="142"/>
    </location>
</feature>
<evidence type="ECO:0000313" key="10">
    <source>
        <dbReference type="EMBL" id="ABC23332.1"/>
    </source>
</evidence>
<dbReference type="AlphaFoldDB" id="Q2RRB3"/>
<dbReference type="Proteomes" id="UP000001929">
    <property type="component" value="Chromosome"/>
</dbReference>
<dbReference type="GO" id="GO:0005829">
    <property type="term" value="C:cytosol"/>
    <property type="evidence" value="ECO:0007669"/>
    <property type="project" value="TreeGrafter"/>
</dbReference>
<dbReference type="NCBIfam" id="TIGR03506">
    <property type="entry name" value="FlgEFG_subfam"/>
    <property type="match status" value="1"/>
</dbReference>
<dbReference type="EnsemblBacteria" id="ABC23332">
    <property type="protein sequence ID" value="ABC23332"/>
    <property type="gene ID" value="Rru_A2532"/>
</dbReference>
<evidence type="ECO:0000259" key="9">
    <source>
        <dbReference type="Pfam" id="PF22692"/>
    </source>
</evidence>
<keyword evidence="4 5" id="KW-0975">Bacterial flagellum</keyword>
<dbReference type="PROSITE" id="PS00588">
    <property type="entry name" value="FLAGELLA_BB_ROD"/>
    <property type="match status" value="1"/>
</dbReference>